<evidence type="ECO:0000256" key="4">
    <source>
        <dbReference type="ARBA" id="ARBA00022679"/>
    </source>
</evidence>
<evidence type="ECO:0000256" key="3">
    <source>
        <dbReference type="ARBA" id="ARBA00022676"/>
    </source>
</evidence>
<keyword evidence="9" id="KW-0472">Membrane</keyword>
<keyword evidence="7" id="KW-1133">Transmembrane helix</keyword>
<keyword evidence="6" id="KW-0735">Signal-anchor</keyword>
<dbReference type="Proteomes" id="UP000192247">
    <property type="component" value="Unassembled WGS sequence"/>
</dbReference>
<organism evidence="11 12">
    <name type="scientific">Tropilaelaps mercedesae</name>
    <dbReference type="NCBI Taxonomy" id="418985"/>
    <lineage>
        <taxon>Eukaryota</taxon>
        <taxon>Metazoa</taxon>
        <taxon>Ecdysozoa</taxon>
        <taxon>Arthropoda</taxon>
        <taxon>Chelicerata</taxon>
        <taxon>Arachnida</taxon>
        <taxon>Acari</taxon>
        <taxon>Parasitiformes</taxon>
        <taxon>Mesostigmata</taxon>
        <taxon>Gamasina</taxon>
        <taxon>Dermanyssoidea</taxon>
        <taxon>Laelapidae</taxon>
        <taxon>Tropilaelaps</taxon>
    </lineage>
</organism>
<dbReference type="AlphaFoldDB" id="A0A1V9X2K0"/>
<keyword evidence="8 10" id="KW-0333">Golgi apparatus</keyword>
<evidence type="ECO:0000256" key="5">
    <source>
        <dbReference type="ARBA" id="ARBA00022692"/>
    </source>
</evidence>
<comment type="caution">
    <text evidence="11">The sequence shown here is derived from an EMBL/GenBank/DDBJ whole genome shotgun (WGS) entry which is preliminary data.</text>
</comment>
<dbReference type="GO" id="GO:0016758">
    <property type="term" value="F:hexosyltransferase activity"/>
    <property type="evidence" value="ECO:0007669"/>
    <property type="project" value="InterPro"/>
</dbReference>
<dbReference type="PANTHER" id="PTHR11214">
    <property type="entry name" value="BETA-1,3-N-ACETYLGLUCOSAMINYLTRANSFERASE"/>
    <property type="match status" value="1"/>
</dbReference>
<evidence type="ECO:0000313" key="11">
    <source>
        <dbReference type="EMBL" id="OQR67707.1"/>
    </source>
</evidence>
<evidence type="ECO:0000256" key="1">
    <source>
        <dbReference type="ARBA" id="ARBA00004323"/>
    </source>
</evidence>
<proteinExistence type="inferred from homology"/>
<keyword evidence="3 10" id="KW-0328">Glycosyltransferase</keyword>
<accession>A0A1V9X2K0</accession>
<dbReference type="InParanoid" id="A0A1V9X2K0"/>
<protein>
    <recommendedName>
        <fullName evidence="10">Hexosyltransferase</fullName>
        <ecNumber evidence="10">2.4.1.-</ecNumber>
    </recommendedName>
</protein>
<dbReference type="GO" id="GO:0000139">
    <property type="term" value="C:Golgi membrane"/>
    <property type="evidence" value="ECO:0007669"/>
    <property type="project" value="UniProtKB-SubCell"/>
</dbReference>
<keyword evidence="12" id="KW-1185">Reference proteome</keyword>
<comment type="similarity">
    <text evidence="2 10">Belongs to the glycosyltransferase 31 family.</text>
</comment>
<dbReference type="Pfam" id="PF01762">
    <property type="entry name" value="Galactosyl_T"/>
    <property type="match status" value="1"/>
</dbReference>
<reference evidence="11 12" key="1">
    <citation type="journal article" date="2017" name="Gigascience">
        <title>Draft genome of the honey bee ectoparasitic mite, Tropilaelaps mercedesae, is shaped by the parasitic life history.</title>
        <authorList>
            <person name="Dong X."/>
            <person name="Armstrong S.D."/>
            <person name="Xia D."/>
            <person name="Makepeace B.L."/>
            <person name="Darby A.C."/>
            <person name="Kadowaki T."/>
        </authorList>
    </citation>
    <scope>NUCLEOTIDE SEQUENCE [LARGE SCALE GENOMIC DNA]</scope>
    <source>
        <strain evidence="11">Wuxi-XJTLU</strain>
    </source>
</reference>
<dbReference type="EMBL" id="MNPL01027751">
    <property type="protein sequence ID" value="OQR67707.1"/>
    <property type="molecule type" value="Genomic_DNA"/>
</dbReference>
<evidence type="ECO:0000256" key="7">
    <source>
        <dbReference type="ARBA" id="ARBA00022989"/>
    </source>
</evidence>
<evidence type="ECO:0000256" key="6">
    <source>
        <dbReference type="ARBA" id="ARBA00022968"/>
    </source>
</evidence>
<dbReference type="InterPro" id="IPR002659">
    <property type="entry name" value="Glyco_trans_31"/>
</dbReference>
<evidence type="ECO:0000256" key="2">
    <source>
        <dbReference type="ARBA" id="ARBA00008661"/>
    </source>
</evidence>
<dbReference type="OrthoDB" id="2139606at2759"/>
<gene>
    <name evidence="11" type="ORF">BIW11_13354</name>
</gene>
<dbReference type="PANTHER" id="PTHR11214:SF376">
    <property type="entry name" value="HEXOSYLTRANSFERASE"/>
    <property type="match status" value="1"/>
</dbReference>
<evidence type="ECO:0000256" key="10">
    <source>
        <dbReference type="RuleBase" id="RU363063"/>
    </source>
</evidence>
<comment type="subcellular location">
    <subcellularLocation>
        <location evidence="1 10">Golgi apparatus membrane</location>
        <topology evidence="1 10">Single-pass type II membrane protein</topology>
    </subcellularLocation>
</comment>
<dbReference type="EC" id="2.4.1.-" evidence="10"/>
<keyword evidence="4" id="KW-0808">Transferase</keyword>
<evidence type="ECO:0000256" key="9">
    <source>
        <dbReference type="ARBA" id="ARBA00023136"/>
    </source>
</evidence>
<name>A0A1V9X2K0_9ACAR</name>
<evidence type="ECO:0000256" key="8">
    <source>
        <dbReference type="ARBA" id="ARBA00023034"/>
    </source>
</evidence>
<dbReference type="STRING" id="418985.A0A1V9X2K0"/>
<sequence>MAFGLEWRIATRIARRSLQLRPYRLQKTVVGILIVLAVLILSGPASKRKESTDEIRTVRTHLKEISVEEDSPRKFGPRQILSLCRSGHLHTLFFVHTSPDRFHDRKELRSYLHRPPEVAVVFMLGSSDDSNIALRIAQEAELYEDMVVFESFIDSYRNLTLKFVNSIRWIHHKCGNKHSLQNIIKLDDDAWVNFPMLKR</sequence>
<dbReference type="GO" id="GO:0006493">
    <property type="term" value="P:protein O-linked glycosylation"/>
    <property type="evidence" value="ECO:0007669"/>
    <property type="project" value="TreeGrafter"/>
</dbReference>
<keyword evidence="5" id="KW-0812">Transmembrane</keyword>
<evidence type="ECO:0000313" key="12">
    <source>
        <dbReference type="Proteomes" id="UP000192247"/>
    </source>
</evidence>